<keyword evidence="3" id="KW-0805">Transcription regulation</keyword>
<evidence type="ECO:0000313" key="6">
    <source>
        <dbReference type="Proteomes" id="UP001459277"/>
    </source>
</evidence>
<dbReference type="GO" id="GO:0006355">
    <property type="term" value="P:regulation of DNA-templated transcription"/>
    <property type="evidence" value="ECO:0007669"/>
    <property type="project" value="InterPro"/>
</dbReference>
<proteinExistence type="inferred from homology"/>
<dbReference type="GO" id="GO:0005524">
    <property type="term" value="F:ATP binding"/>
    <property type="evidence" value="ECO:0007669"/>
    <property type="project" value="UniProtKB-UniRule"/>
</dbReference>
<dbReference type="SMART" id="SM00951">
    <property type="entry name" value="QLQ"/>
    <property type="match status" value="1"/>
</dbReference>
<dbReference type="InterPro" id="IPR031137">
    <property type="entry name" value="GRF"/>
</dbReference>
<dbReference type="PROSITE" id="PS51666">
    <property type="entry name" value="QLQ"/>
    <property type="match status" value="1"/>
</dbReference>
<comment type="function">
    <text evidence="3">Transcription activator.</text>
</comment>
<keyword evidence="2 3" id="KW-0539">Nucleus</keyword>
<dbReference type="Proteomes" id="UP001459277">
    <property type="component" value="Unassembled WGS sequence"/>
</dbReference>
<sequence length="219" mass="24709">MRLTRSPEQNEEKKKEFSPCPLLLPLGLCRPLLAQTSTTPHTEAHRHKVRWSYAWSLETNRSRREPRSKGGSTLADLQQALEDYLPILLGLVKDGSHLQYKVQFEWVNQEDDAEVGDGGLVDKATHNSVFPYYQRTPSAYSRNAAYGSGSLKSSMHGSFAGVRGPFTPSLWIELEHQALIYKYITSNVVVPSNLLFPLKRSLYPYGLFGTISDTYLTSE</sequence>
<comment type="domain">
    <text evidence="3">The QLQ domain and WRC domain may be involved in protein-protein interaction and DNA-binding, respectively.</text>
</comment>
<reference evidence="5 6" key="1">
    <citation type="submission" date="2024-01" db="EMBL/GenBank/DDBJ databases">
        <title>A telomere-to-telomere, gap-free genome of sweet tea (Lithocarpus litseifolius).</title>
        <authorList>
            <person name="Zhou J."/>
        </authorList>
    </citation>
    <scope>NUCLEOTIDE SEQUENCE [LARGE SCALE GENOMIC DNA]</scope>
    <source>
        <strain evidence="5">Zhou-2022a</strain>
        <tissue evidence="5">Leaf</tissue>
    </source>
</reference>
<dbReference type="AlphaFoldDB" id="A0AAW2E2C8"/>
<feature type="domain" description="QLQ" evidence="4">
    <location>
        <begin position="165"/>
        <end position="200"/>
    </location>
</feature>
<dbReference type="GO" id="GO:0006351">
    <property type="term" value="P:DNA-templated transcription"/>
    <property type="evidence" value="ECO:0007669"/>
    <property type="project" value="UniProtKB-UniRule"/>
</dbReference>
<dbReference type="GO" id="GO:0048731">
    <property type="term" value="P:system development"/>
    <property type="evidence" value="ECO:0007669"/>
    <property type="project" value="UniProtKB-ARBA"/>
</dbReference>
<evidence type="ECO:0000256" key="2">
    <source>
        <dbReference type="ARBA" id="ARBA00023242"/>
    </source>
</evidence>
<name>A0AAW2E2C8_9ROSI</name>
<evidence type="ECO:0000259" key="4">
    <source>
        <dbReference type="PROSITE" id="PS51666"/>
    </source>
</evidence>
<dbReference type="PANTHER" id="PTHR31602:SF42">
    <property type="entry name" value="GROWTH-REGULATING FACTOR 2"/>
    <property type="match status" value="1"/>
</dbReference>
<accession>A0AAW2E2C8</accession>
<protein>
    <recommendedName>
        <fullName evidence="3">Growth-regulating factor</fullName>
    </recommendedName>
</protein>
<organism evidence="5 6">
    <name type="scientific">Lithocarpus litseifolius</name>
    <dbReference type="NCBI Taxonomy" id="425828"/>
    <lineage>
        <taxon>Eukaryota</taxon>
        <taxon>Viridiplantae</taxon>
        <taxon>Streptophyta</taxon>
        <taxon>Embryophyta</taxon>
        <taxon>Tracheophyta</taxon>
        <taxon>Spermatophyta</taxon>
        <taxon>Magnoliopsida</taxon>
        <taxon>eudicotyledons</taxon>
        <taxon>Gunneridae</taxon>
        <taxon>Pentapetalae</taxon>
        <taxon>rosids</taxon>
        <taxon>fabids</taxon>
        <taxon>Fagales</taxon>
        <taxon>Fagaceae</taxon>
        <taxon>Lithocarpus</taxon>
    </lineage>
</organism>
<dbReference type="InterPro" id="IPR014978">
    <property type="entry name" value="Gln-Leu-Gln_QLQ"/>
</dbReference>
<comment type="similarity">
    <text evidence="3">Belongs to the GRF family.</text>
</comment>
<evidence type="ECO:0000256" key="1">
    <source>
        <dbReference type="ARBA" id="ARBA00004123"/>
    </source>
</evidence>
<comment type="subcellular location">
    <subcellularLocation>
        <location evidence="1 3">Nucleus</location>
    </subcellularLocation>
</comment>
<evidence type="ECO:0000313" key="5">
    <source>
        <dbReference type="EMBL" id="KAL0015849.1"/>
    </source>
</evidence>
<dbReference type="EMBL" id="JAZDWU010000001">
    <property type="protein sequence ID" value="KAL0015849.1"/>
    <property type="molecule type" value="Genomic_DNA"/>
</dbReference>
<dbReference type="PANTHER" id="PTHR31602">
    <property type="entry name" value="GROWTH-REGULATING FACTOR 5"/>
    <property type="match status" value="1"/>
</dbReference>
<gene>
    <name evidence="5" type="ORF">SO802_002918</name>
</gene>
<dbReference type="Pfam" id="PF08880">
    <property type="entry name" value="QLQ"/>
    <property type="match status" value="1"/>
</dbReference>
<keyword evidence="3" id="KW-0010">Activator</keyword>
<keyword evidence="6" id="KW-1185">Reference proteome</keyword>
<evidence type="ECO:0000256" key="3">
    <source>
        <dbReference type="RuleBase" id="RU367127"/>
    </source>
</evidence>
<dbReference type="GO" id="GO:0005634">
    <property type="term" value="C:nucleus"/>
    <property type="evidence" value="ECO:0007669"/>
    <property type="project" value="UniProtKB-SubCell"/>
</dbReference>
<comment type="caution">
    <text evidence="5">The sequence shown here is derived from an EMBL/GenBank/DDBJ whole genome shotgun (WGS) entry which is preliminary data.</text>
</comment>
<keyword evidence="3" id="KW-0804">Transcription</keyword>